<organism evidence="1">
    <name type="scientific">bioreactor metagenome</name>
    <dbReference type="NCBI Taxonomy" id="1076179"/>
    <lineage>
        <taxon>unclassified sequences</taxon>
        <taxon>metagenomes</taxon>
        <taxon>ecological metagenomes</taxon>
    </lineage>
</organism>
<evidence type="ECO:0000313" key="1">
    <source>
        <dbReference type="EMBL" id="MPM55728.1"/>
    </source>
</evidence>
<sequence>MQQSDVGISIVAGIKDCEIRAYSHPLEVVDGVCYRGCVYYVAADGPCSKGKPCIPFADVDEPCPFIA</sequence>
<dbReference type="AlphaFoldDB" id="A0A645ASK1"/>
<dbReference type="EMBL" id="VSSQ01015407">
    <property type="protein sequence ID" value="MPM55728.1"/>
    <property type="molecule type" value="Genomic_DNA"/>
</dbReference>
<reference evidence="1" key="1">
    <citation type="submission" date="2019-08" db="EMBL/GenBank/DDBJ databases">
        <authorList>
            <person name="Kucharzyk K."/>
            <person name="Murdoch R.W."/>
            <person name="Higgins S."/>
            <person name="Loffler F."/>
        </authorList>
    </citation>
    <scope>NUCLEOTIDE SEQUENCE</scope>
</reference>
<protein>
    <submittedName>
        <fullName evidence="1">Uncharacterized protein</fullName>
    </submittedName>
</protein>
<name>A0A645ASK1_9ZZZZ</name>
<comment type="caution">
    <text evidence="1">The sequence shown here is derived from an EMBL/GenBank/DDBJ whole genome shotgun (WGS) entry which is preliminary data.</text>
</comment>
<accession>A0A645ASK1</accession>
<proteinExistence type="predicted"/>
<gene>
    <name evidence="1" type="ORF">SDC9_102525</name>
</gene>